<protein>
    <recommendedName>
        <fullName evidence="6">Carboxylic ester hydrolase</fullName>
        <ecNumber evidence="6">3.1.1.-</ecNumber>
    </recommendedName>
</protein>
<dbReference type="InterPro" id="IPR002018">
    <property type="entry name" value="CarbesteraseB"/>
</dbReference>
<evidence type="ECO:0000259" key="7">
    <source>
        <dbReference type="Pfam" id="PF00135"/>
    </source>
</evidence>
<evidence type="ECO:0000256" key="2">
    <source>
        <dbReference type="ARBA" id="ARBA00022487"/>
    </source>
</evidence>
<sequence length="563" mass="63187">MPHTIIKLLLLVAGVAVSVTQDTQDVRESRVVQTAQGPVRGYKKDDIFYFYGIPYATAPTGTRRFTAPLPGPVWMNTLEAVNDKILCPQGKFPMVNYPLDFEMREDCLVANVYVPETEETNLPVVVYVHGGAYQIGAGVFGSPSPLVHTKKVIAVTFNYRLGAHGFLCLGTENAPGNAGMKDQVALLRWVQKNIASFGGNPNEVTIAGYSAGSSAVDLLMLSEMTKGLYNKVIPESGASVAAWSVQIDPVQNAKDFAKQLNFTNVDNINSLEEFYSTLSYEALTSDIFFDRKDSIFLFSPCVERNTGVEMFLDDTPVNILTQGKYRKVPVLYGFANMEGLFRVPWFEQWQDSMNERFSDFLPADLQFKNQEEKERIAKDIKEFYFGDKRISAETIQGFIDYFSDVIFAFAHLRSVKMQVKAGSDSIYLYEYSFFRPHPENAGIPEYVKNIKGAGHCAQTFTVLETGTFGVNVGPDSDEYKKMKNIMLELWVNFITTGKPVPEGSNLPSWPPVGANRAPYMSLGEEIKLKGPLLEERTLFWENIYERFYRSPVAPSTRKDKSEL</sequence>
<dbReference type="PANTHER" id="PTHR11559">
    <property type="entry name" value="CARBOXYLESTERASE"/>
    <property type="match status" value="1"/>
</dbReference>
<dbReference type="InterPro" id="IPR029058">
    <property type="entry name" value="AB_hydrolase_fold"/>
</dbReference>
<evidence type="ECO:0000313" key="8">
    <source>
        <dbReference type="EMBL" id="AKP92859.1"/>
    </source>
</evidence>
<evidence type="ECO:0000256" key="6">
    <source>
        <dbReference type="RuleBase" id="RU361235"/>
    </source>
</evidence>
<feature type="signal peptide" evidence="6">
    <location>
        <begin position="1"/>
        <end position="20"/>
    </location>
</feature>
<evidence type="ECO:0000256" key="4">
    <source>
        <dbReference type="ARBA" id="ARBA00023157"/>
    </source>
</evidence>
<comment type="similarity">
    <text evidence="1 6">Belongs to the type-B carboxylesterase/lipase family.</text>
</comment>
<organism evidence="8">
    <name type="scientific">Cydia pomonella</name>
    <name type="common">Codling moth</name>
    <dbReference type="NCBI Taxonomy" id="82600"/>
    <lineage>
        <taxon>Eukaryota</taxon>
        <taxon>Metazoa</taxon>
        <taxon>Ecdysozoa</taxon>
        <taxon>Arthropoda</taxon>
        <taxon>Hexapoda</taxon>
        <taxon>Insecta</taxon>
        <taxon>Pterygota</taxon>
        <taxon>Neoptera</taxon>
        <taxon>Endopterygota</taxon>
        <taxon>Lepidoptera</taxon>
        <taxon>Glossata</taxon>
        <taxon>Ditrysia</taxon>
        <taxon>Tortricoidea</taxon>
        <taxon>Tortricidae</taxon>
        <taxon>Olethreutinae</taxon>
        <taxon>Grapholitini</taxon>
        <taxon>Cydia</taxon>
    </lineage>
</organism>
<keyword evidence="6" id="KW-0732">Signal</keyword>
<evidence type="ECO:0000256" key="1">
    <source>
        <dbReference type="ARBA" id="ARBA00005964"/>
    </source>
</evidence>
<dbReference type="EC" id="3.1.1.-" evidence="6"/>
<keyword evidence="5" id="KW-0325">Glycoprotein</keyword>
<reference evidence="8" key="1">
    <citation type="submission" date="2015-01" db="EMBL/GenBank/DDBJ databases">
        <title>Identification and tissue distribution of five antennal esterases from the codling moth Cydia pomonella.</title>
        <authorList>
            <person name="Huang X."/>
            <person name="Feng J."/>
        </authorList>
    </citation>
    <scope>NUCLEOTIDE SEQUENCE</scope>
</reference>
<accession>A0A0H4SJY1</accession>
<keyword evidence="2" id="KW-0719">Serine esterase</keyword>
<evidence type="ECO:0000256" key="3">
    <source>
        <dbReference type="ARBA" id="ARBA00022801"/>
    </source>
</evidence>
<feature type="chain" id="PRO_5005118820" description="Carboxylic ester hydrolase" evidence="6">
    <location>
        <begin position="21"/>
        <end position="563"/>
    </location>
</feature>
<dbReference type="PROSITE" id="PS00122">
    <property type="entry name" value="CARBOXYLESTERASE_B_1"/>
    <property type="match status" value="1"/>
</dbReference>
<dbReference type="EMBL" id="KP677291">
    <property type="protein sequence ID" value="AKP92859.1"/>
    <property type="molecule type" value="mRNA"/>
</dbReference>
<dbReference type="AlphaFoldDB" id="A0A0H4SJY1"/>
<proteinExistence type="evidence at transcript level"/>
<dbReference type="GO" id="GO:0052689">
    <property type="term" value="F:carboxylic ester hydrolase activity"/>
    <property type="evidence" value="ECO:0007669"/>
    <property type="project" value="UniProtKB-KW"/>
</dbReference>
<evidence type="ECO:0000256" key="5">
    <source>
        <dbReference type="ARBA" id="ARBA00023180"/>
    </source>
</evidence>
<name>A0A0H4SJY1_CYDPO</name>
<dbReference type="InterPro" id="IPR050309">
    <property type="entry name" value="Type-B_Carboxylest/Lipase"/>
</dbReference>
<dbReference type="Gene3D" id="3.40.50.1820">
    <property type="entry name" value="alpha/beta hydrolase"/>
    <property type="match status" value="1"/>
</dbReference>
<dbReference type="Pfam" id="PF00135">
    <property type="entry name" value="COesterase"/>
    <property type="match status" value="1"/>
</dbReference>
<dbReference type="ESTHER" id="cydpo-a0a0h4sjy1">
    <property type="family name" value="Carb_B_Arthropoda"/>
</dbReference>
<keyword evidence="4" id="KW-1015">Disulfide bond</keyword>
<dbReference type="InterPro" id="IPR019826">
    <property type="entry name" value="Carboxylesterase_B_AS"/>
</dbReference>
<dbReference type="SUPFAM" id="SSF53474">
    <property type="entry name" value="alpha/beta-Hydrolases"/>
    <property type="match status" value="1"/>
</dbReference>
<feature type="domain" description="Carboxylesterase type B" evidence="7">
    <location>
        <begin position="29"/>
        <end position="540"/>
    </location>
</feature>
<keyword evidence="3 6" id="KW-0378">Hydrolase</keyword>